<evidence type="ECO:0000256" key="1">
    <source>
        <dbReference type="SAM" id="MobiDB-lite"/>
    </source>
</evidence>
<comment type="caution">
    <text evidence="2">The sequence shown here is derived from an EMBL/GenBank/DDBJ whole genome shotgun (WGS) entry which is preliminary data.</text>
</comment>
<dbReference type="Proteomes" id="UP000600449">
    <property type="component" value="Unassembled WGS sequence"/>
</dbReference>
<evidence type="ECO:0008006" key="4">
    <source>
        <dbReference type="Google" id="ProtNLM"/>
    </source>
</evidence>
<organism evidence="2 3">
    <name type="scientific">Salinarimonas ramus</name>
    <dbReference type="NCBI Taxonomy" id="690164"/>
    <lineage>
        <taxon>Bacteria</taxon>
        <taxon>Pseudomonadati</taxon>
        <taxon>Pseudomonadota</taxon>
        <taxon>Alphaproteobacteria</taxon>
        <taxon>Hyphomicrobiales</taxon>
        <taxon>Salinarimonadaceae</taxon>
        <taxon>Salinarimonas</taxon>
    </lineage>
</organism>
<sequence length="71" mass="7775">MTDRPRRKWAEIQVELFQDAAARHAAPGASARFEALLARLVPPIRPGESDAASRVRRDAPPDGAAEPTDRD</sequence>
<evidence type="ECO:0000313" key="2">
    <source>
        <dbReference type="EMBL" id="GGK39108.1"/>
    </source>
</evidence>
<feature type="region of interest" description="Disordered" evidence="1">
    <location>
        <begin position="42"/>
        <end position="71"/>
    </location>
</feature>
<dbReference type="AlphaFoldDB" id="A0A917V549"/>
<evidence type="ECO:0000313" key="3">
    <source>
        <dbReference type="Proteomes" id="UP000600449"/>
    </source>
</evidence>
<name>A0A917V549_9HYPH</name>
<reference evidence="2 3" key="1">
    <citation type="journal article" date="2014" name="Int. J. Syst. Evol. Microbiol.">
        <title>Complete genome sequence of Corynebacterium casei LMG S-19264T (=DSM 44701T), isolated from a smear-ripened cheese.</title>
        <authorList>
            <consortium name="US DOE Joint Genome Institute (JGI-PGF)"/>
            <person name="Walter F."/>
            <person name="Albersmeier A."/>
            <person name="Kalinowski J."/>
            <person name="Ruckert C."/>
        </authorList>
    </citation>
    <scope>NUCLEOTIDE SEQUENCE [LARGE SCALE GENOMIC DNA]</scope>
    <source>
        <strain evidence="2 3">CGMCC 1.9161</strain>
    </source>
</reference>
<gene>
    <name evidence="2" type="ORF">GCM10011322_27710</name>
</gene>
<accession>A0A917V549</accession>
<keyword evidence="3" id="KW-1185">Reference proteome</keyword>
<protein>
    <recommendedName>
        <fullName evidence="4">Anti-sigma factor NepR domain-containing protein</fullName>
    </recommendedName>
</protein>
<proteinExistence type="predicted"/>
<dbReference type="EMBL" id="BMMF01000008">
    <property type="protein sequence ID" value="GGK39108.1"/>
    <property type="molecule type" value="Genomic_DNA"/>
</dbReference>
<feature type="compositionally biased region" description="Basic and acidic residues" evidence="1">
    <location>
        <begin position="47"/>
        <end position="60"/>
    </location>
</feature>